<gene>
    <name evidence="2" type="ORF">GCM10022410_22260</name>
</gene>
<evidence type="ECO:0000313" key="3">
    <source>
        <dbReference type="Proteomes" id="UP001501734"/>
    </source>
</evidence>
<organism evidence="2 3">
    <name type="scientific">Amphibacillus indicireducens</name>
    <dbReference type="NCBI Taxonomy" id="1076330"/>
    <lineage>
        <taxon>Bacteria</taxon>
        <taxon>Bacillati</taxon>
        <taxon>Bacillota</taxon>
        <taxon>Bacilli</taxon>
        <taxon>Bacillales</taxon>
        <taxon>Bacillaceae</taxon>
        <taxon>Amphibacillus</taxon>
    </lineage>
</organism>
<keyword evidence="1" id="KW-0472">Membrane</keyword>
<comment type="caution">
    <text evidence="2">The sequence shown here is derived from an EMBL/GenBank/DDBJ whole genome shotgun (WGS) entry which is preliminary data.</text>
</comment>
<keyword evidence="3" id="KW-1185">Reference proteome</keyword>
<name>A0ABP7VZ97_9BACI</name>
<feature type="transmembrane region" description="Helical" evidence="1">
    <location>
        <begin position="62"/>
        <end position="85"/>
    </location>
</feature>
<accession>A0ABP7VZ97</accession>
<keyword evidence="1" id="KW-0812">Transmembrane</keyword>
<evidence type="ECO:0000313" key="2">
    <source>
        <dbReference type="EMBL" id="GAA4077043.1"/>
    </source>
</evidence>
<keyword evidence="1" id="KW-1133">Transmembrane helix</keyword>
<dbReference type="Proteomes" id="UP001501734">
    <property type="component" value="Unassembled WGS sequence"/>
</dbReference>
<proteinExistence type="predicted"/>
<evidence type="ECO:0000256" key="1">
    <source>
        <dbReference type="SAM" id="Phobius"/>
    </source>
</evidence>
<feature type="transmembrane region" description="Helical" evidence="1">
    <location>
        <begin position="38"/>
        <end position="56"/>
    </location>
</feature>
<dbReference type="EMBL" id="BAABDL010000121">
    <property type="protein sequence ID" value="GAA4077043.1"/>
    <property type="molecule type" value="Genomic_DNA"/>
</dbReference>
<reference evidence="3" key="1">
    <citation type="journal article" date="2019" name="Int. J. Syst. Evol. Microbiol.">
        <title>The Global Catalogue of Microorganisms (GCM) 10K type strain sequencing project: providing services to taxonomists for standard genome sequencing and annotation.</title>
        <authorList>
            <consortium name="The Broad Institute Genomics Platform"/>
            <consortium name="The Broad Institute Genome Sequencing Center for Infectious Disease"/>
            <person name="Wu L."/>
            <person name="Ma J."/>
        </authorList>
    </citation>
    <scope>NUCLEOTIDE SEQUENCE [LARGE SCALE GENOMIC DNA]</scope>
    <source>
        <strain evidence="3">JCM 17250</strain>
    </source>
</reference>
<protein>
    <submittedName>
        <fullName evidence="2">Uncharacterized protein</fullName>
    </submittedName>
</protein>
<sequence length="109" mass="11220">MEMVLPASYAVIEEEEMMYLDGGGFVGLHINLSAKTRGMAAVVAGGFAAGVVGWYVKDLALTGPWGAGAAAAITATTAGVVGYAVKNKLKRISVGVNIPFVSWSKTVTI</sequence>